<gene>
    <name evidence="3" type="ORF">DJ52_14615</name>
</gene>
<keyword evidence="4" id="KW-1185">Reference proteome</keyword>
<dbReference type="PANTHER" id="PTHR11014:SF63">
    <property type="entry name" value="METALLOPEPTIDASE, PUTATIVE (AFU_ORTHOLOGUE AFUA_6G09600)-RELATED"/>
    <property type="match status" value="1"/>
</dbReference>
<dbReference type="Proteomes" id="UP000238924">
    <property type="component" value="Unassembled WGS sequence"/>
</dbReference>
<dbReference type="Gene3D" id="3.40.630.10">
    <property type="entry name" value="Zn peptidases"/>
    <property type="match status" value="1"/>
</dbReference>
<dbReference type="SUPFAM" id="SSF55031">
    <property type="entry name" value="Bacterial exopeptidase dimerisation domain"/>
    <property type="match status" value="1"/>
</dbReference>
<dbReference type="PIRSF" id="PIRSF005962">
    <property type="entry name" value="Pept_M20D_amidohydro"/>
    <property type="match status" value="1"/>
</dbReference>
<dbReference type="InterPro" id="IPR017439">
    <property type="entry name" value="Amidohydrolase"/>
</dbReference>
<evidence type="ECO:0000313" key="3">
    <source>
        <dbReference type="EMBL" id="PPS20816.1"/>
    </source>
</evidence>
<evidence type="ECO:0000256" key="1">
    <source>
        <dbReference type="ARBA" id="ARBA00022801"/>
    </source>
</evidence>
<organism evidence="3 4">
    <name type="scientific">Brachyspira murdochii</name>
    <dbReference type="NCBI Taxonomy" id="84378"/>
    <lineage>
        <taxon>Bacteria</taxon>
        <taxon>Pseudomonadati</taxon>
        <taxon>Spirochaetota</taxon>
        <taxon>Spirochaetia</taxon>
        <taxon>Brachyspirales</taxon>
        <taxon>Brachyspiraceae</taxon>
        <taxon>Brachyspira</taxon>
    </lineage>
</organism>
<dbReference type="InterPro" id="IPR011650">
    <property type="entry name" value="Peptidase_M20_dimer"/>
</dbReference>
<name>A0ABX5B0X4_9SPIR</name>
<dbReference type="NCBIfam" id="TIGR01891">
    <property type="entry name" value="amidohydrolases"/>
    <property type="match status" value="1"/>
</dbReference>
<dbReference type="PANTHER" id="PTHR11014">
    <property type="entry name" value="PEPTIDASE M20 FAMILY MEMBER"/>
    <property type="match status" value="1"/>
</dbReference>
<dbReference type="CDD" id="cd03886">
    <property type="entry name" value="M20_Acy1"/>
    <property type="match status" value="1"/>
</dbReference>
<dbReference type="EMBL" id="JJMJ01000262">
    <property type="protein sequence ID" value="PPS20816.1"/>
    <property type="molecule type" value="Genomic_DNA"/>
</dbReference>
<reference evidence="3 4" key="1">
    <citation type="submission" date="2014-04" db="EMBL/GenBank/DDBJ databases">
        <title>Whole genome sequence of 'Brachyspira hampsonii' D13-03603F2.</title>
        <authorList>
            <person name="Patterson A.H."/>
            <person name="Chaban B."/>
            <person name="Fernando C."/>
            <person name="Harding J.C."/>
            <person name="Hill J.E."/>
        </authorList>
    </citation>
    <scope>NUCLEOTIDE SEQUENCE [LARGE SCALE GENOMIC DNA]</scope>
    <source>
        <strain evidence="3 4">D13-03603F2</strain>
    </source>
</reference>
<comment type="caution">
    <text evidence="3">The sequence shown here is derived from an EMBL/GenBank/DDBJ whole genome shotgun (WGS) entry which is preliminary data.</text>
</comment>
<proteinExistence type="predicted"/>
<dbReference type="InterPro" id="IPR036264">
    <property type="entry name" value="Bact_exopeptidase_dim_dom"/>
</dbReference>
<evidence type="ECO:0000259" key="2">
    <source>
        <dbReference type="Pfam" id="PF07687"/>
    </source>
</evidence>
<dbReference type="InterPro" id="IPR002933">
    <property type="entry name" value="Peptidase_M20"/>
</dbReference>
<feature type="domain" description="Peptidase M20 dimerisation" evidence="2">
    <location>
        <begin position="184"/>
        <end position="277"/>
    </location>
</feature>
<protein>
    <submittedName>
        <fullName evidence="3">Peptidase</fullName>
    </submittedName>
</protein>
<dbReference type="RefSeq" id="WP_104619249.1">
    <property type="nucleotide sequence ID" value="NZ_JAWLPZ010000022.1"/>
</dbReference>
<sequence>MDTNKLNEYIIKIRRDLHKIPEVGTYLPQTKSYVLSRLKELGISPIEASKDSAIICDIEGTTKSSNIAAIRADMDALPIKEETGFDYASTNGNMHACGHDAHTACLIGAASYLLENKNRVKGKVRLLFQTGEETAKGAKNLIEEGFLNGVNAIVGTHLGIIAQGVPNGEFVIQEGALMSSYDKFIINVKGKGTHGANPQNGIDCVLTASQIAQALYNIKSREITATDPTVISVCVIKGGTLYNILPDEAVIEGTFRAFSEENRQFIAKRIKEIAQYTALANRANAEVNIEWGSSAVVNDKQIALQLSEACSALGYKKADKFTPTMIGEDFSEYLQKVKGAYILYATGTEKNIPHHNSKFEIDESKLYKSSILMSEWAIKFLEDNK</sequence>
<dbReference type="SUPFAM" id="SSF53187">
    <property type="entry name" value="Zn-dependent exopeptidases"/>
    <property type="match status" value="1"/>
</dbReference>
<dbReference type="Pfam" id="PF01546">
    <property type="entry name" value="Peptidase_M20"/>
    <property type="match status" value="1"/>
</dbReference>
<keyword evidence="1" id="KW-0378">Hydrolase</keyword>
<dbReference type="Pfam" id="PF07687">
    <property type="entry name" value="M20_dimer"/>
    <property type="match status" value="1"/>
</dbReference>
<accession>A0ABX5B0X4</accession>
<evidence type="ECO:0000313" key="4">
    <source>
        <dbReference type="Proteomes" id="UP000238924"/>
    </source>
</evidence>
<dbReference type="Gene3D" id="3.30.70.360">
    <property type="match status" value="1"/>
</dbReference>